<comment type="caution">
    <text evidence="15">The sequence shown here is derived from an EMBL/GenBank/DDBJ whole genome shotgun (WGS) entry which is preliminary data.</text>
</comment>
<accession>A0A085U001</accession>
<dbReference type="eggNOG" id="COG4097">
    <property type="taxonomic scope" value="Bacteria"/>
</dbReference>
<dbReference type="InterPro" id="IPR013112">
    <property type="entry name" value="FAD-bd_8"/>
</dbReference>
<evidence type="ECO:0000259" key="14">
    <source>
        <dbReference type="PROSITE" id="PS51384"/>
    </source>
</evidence>
<keyword evidence="16" id="KW-1185">Reference proteome</keyword>
<dbReference type="Pfam" id="PF01794">
    <property type="entry name" value="Ferric_reduct"/>
    <property type="match status" value="1"/>
</dbReference>
<keyword evidence="10" id="KW-0408">Iron</keyword>
<feature type="transmembrane region" description="Helical" evidence="13">
    <location>
        <begin position="455"/>
        <end position="474"/>
    </location>
</feature>
<evidence type="ECO:0000256" key="3">
    <source>
        <dbReference type="ARBA" id="ARBA00022630"/>
    </source>
</evidence>
<keyword evidence="8 13" id="KW-1133">Transmembrane helix</keyword>
<evidence type="ECO:0000256" key="13">
    <source>
        <dbReference type="SAM" id="Phobius"/>
    </source>
</evidence>
<dbReference type="InterPro" id="IPR001433">
    <property type="entry name" value="OxRdtase_FAD/NAD-bd"/>
</dbReference>
<dbReference type="PATRIC" id="fig|1317124.6.peg.659"/>
<dbReference type="OrthoDB" id="9792185at2"/>
<dbReference type="Gene3D" id="3.40.50.80">
    <property type="entry name" value="Nucleotide-binding domain of ferredoxin-NADP reductase (FNR) module"/>
    <property type="match status" value="1"/>
</dbReference>
<evidence type="ECO:0000256" key="11">
    <source>
        <dbReference type="ARBA" id="ARBA00023014"/>
    </source>
</evidence>
<evidence type="ECO:0000313" key="15">
    <source>
        <dbReference type="EMBL" id="KFE36298.1"/>
    </source>
</evidence>
<dbReference type="EMBL" id="AQRC01000002">
    <property type="protein sequence ID" value="KFE36298.1"/>
    <property type="molecule type" value="Genomic_DNA"/>
</dbReference>
<dbReference type="InterPro" id="IPR039261">
    <property type="entry name" value="FNR_nucleotide-bd"/>
</dbReference>
<dbReference type="AlphaFoldDB" id="A0A085U001"/>
<dbReference type="Pfam" id="PF00175">
    <property type="entry name" value="NAD_binding_1"/>
    <property type="match status" value="1"/>
</dbReference>
<dbReference type="InterPro" id="IPR013130">
    <property type="entry name" value="Fe3_Rdtase_TM_dom"/>
</dbReference>
<dbReference type="Gene3D" id="2.40.30.10">
    <property type="entry name" value="Translation factors"/>
    <property type="match status" value="1"/>
</dbReference>
<evidence type="ECO:0000256" key="6">
    <source>
        <dbReference type="ARBA" id="ARBA00022723"/>
    </source>
</evidence>
<dbReference type="InterPro" id="IPR050415">
    <property type="entry name" value="MRET"/>
</dbReference>
<gene>
    <name evidence="15" type="ORF">DW2_03279</name>
</gene>
<dbReference type="SUPFAM" id="SSF63380">
    <property type="entry name" value="Riboflavin synthase domain-like"/>
    <property type="match status" value="1"/>
</dbReference>
<feature type="transmembrane region" description="Helical" evidence="13">
    <location>
        <begin position="82"/>
        <end position="102"/>
    </location>
</feature>
<protein>
    <submittedName>
        <fullName evidence="15">Ferric reductase</fullName>
    </submittedName>
</protein>
<dbReference type="PROSITE" id="PS51384">
    <property type="entry name" value="FAD_FR"/>
    <property type="match status" value="1"/>
</dbReference>
<dbReference type="PANTHER" id="PTHR47354">
    <property type="entry name" value="NADH OXIDOREDUCTASE HCR"/>
    <property type="match status" value="1"/>
</dbReference>
<dbReference type="Pfam" id="PF08022">
    <property type="entry name" value="FAD_binding_8"/>
    <property type="match status" value="1"/>
</dbReference>
<dbReference type="RefSeq" id="WP_038143802.1">
    <property type="nucleotide sequence ID" value="NZ_AQRC01000002.1"/>
</dbReference>
<comment type="subcellular location">
    <subcellularLocation>
        <location evidence="2">Membrane</location>
        <topology evidence="2">Multi-pass membrane protein</topology>
    </subcellularLocation>
</comment>
<feature type="domain" description="FAD-binding FR-type" evidence="14">
    <location>
        <begin position="210"/>
        <end position="310"/>
    </location>
</feature>
<feature type="transmembrane region" description="Helical" evidence="13">
    <location>
        <begin position="129"/>
        <end position="146"/>
    </location>
</feature>
<dbReference type="GO" id="GO:0016020">
    <property type="term" value="C:membrane"/>
    <property type="evidence" value="ECO:0007669"/>
    <property type="project" value="UniProtKB-SubCell"/>
</dbReference>
<dbReference type="SUPFAM" id="SSF52343">
    <property type="entry name" value="Ferredoxin reductase-like, C-terminal NADP-linked domain"/>
    <property type="match status" value="1"/>
</dbReference>
<evidence type="ECO:0000256" key="12">
    <source>
        <dbReference type="ARBA" id="ARBA00023136"/>
    </source>
</evidence>
<evidence type="ECO:0000256" key="1">
    <source>
        <dbReference type="ARBA" id="ARBA00001974"/>
    </source>
</evidence>
<dbReference type="InterPro" id="IPR017927">
    <property type="entry name" value="FAD-bd_FR_type"/>
</dbReference>
<keyword evidence="6" id="KW-0479">Metal-binding</keyword>
<keyword evidence="3" id="KW-0285">Flavoprotein</keyword>
<dbReference type="GO" id="GO:0050660">
    <property type="term" value="F:flavin adenine dinucleotide binding"/>
    <property type="evidence" value="ECO:0007669"/>
    <property type="project" value="TreeGrafter"/>
</dbReference>
<keyword evidence="11" id="KW-0411">Iron-sulfur</keyword>
<keyword evidence="5" id="KW-0001">2Fe-2S</keyword>
<proteinExistence type="predicted"/>
<reference evidence="16" key="1">
    <citation type="submission" date="2013-04" db="EMBL/GenBank/DDBJ databases">
        <title>Thioclava sp. 13D2W-2 Genome Sequencing.</title>
        <authorList>
            <person name="Lai Q."/>
            <person name="Li G."/>
            <person name="Shao Z."/>
        </authorList>
    </citation>
    <scope>NUCLEOTIDE SEQUENCE [LARGE SCALE GENOMIC DNA]</scope>
    <source>
        <strain evidence="16">13D2W-2</strain>
    </source>
</reference>
<keyword evidence="4 13" id="KW-0812">Transmembrane</keyword>
<dbReference type="InterPro" id="IPR017938">
    <property type="entry name" value="Riboflavin_synthase-like_b-brl"/>
</dbReference>
<reference evidence="15 16" key="2">
    <citation type="journal article" date="2015" name="Antonie Van Leeuwenhoek">
        <title>Thioclava indica sp. nov., isolated from surface seawater of the Indian Ocean.</title>
        <authorList>
            <person name="Liu Y."/>
            <person name="Lai Q."/>
            <person name="Du J."/>
            <person name="Xu H."/>
            <person name="Jiang L."/>
            <person name="Shao Z."/>
        </authorList>
    </citation>
    <scope>NUCLEOTIDE SEQUENCE [LARGE SCALE GENOMIC DNA]</scope>
    <source>
        <strain evidence="15 16">13D2W-2</strain>
    </source>
</reference>
<dbReference type="GO" id="GO:0016491">
    <property type="term" value="F:oxidoreductase activity"/>
    <property type="evidence" value="ECO:0007669"/>
    <property type="project" value="UniProtKB-KW"/>
</dbReference>
<name>A0A085U001_9RHOB</name>
<evidence type="ECO:0000256" key="2">
    <source>
        <dbReference type="ARBA" id="ARBA00004141"/>
    </source>
</evidence>
<keyword evidence="9" id="KW-0560">Oxidoreductase</keyword>
<feature type="transmembrane region" description="Helical" evidence="13">
    <location>
        <begin position="182"/>
        <end position="203"/>
    </location>
</feature>
<dbReference type="Proteomes" id="UP000028607">
    <property type="component" value="Unassembled WGS sequence"/>
</dbReference>
<dbReference type="PRINTS" id="PR00410">
    <property type="entry name" value="PHEHYDRXLASE"/>
</dbReference>
<evidence type="ECO:0000256" key="5">
    <source>
        <dbReference type="ARBA" id="ARBA00022714"/>
    </source>
</evidence>
<evidence type="ECO:0000313" key="16">
    <source>
        <dbReference type="Proteomes" id="UP000028607"/>
    </source>
</evidence>
<feature type="transmembrane region" description="Helical" evidence="13">
    <location>
        <begin position="158"/>
        <end position="176"/>
    </location>
</feature>
<keyword evidence="12 13" id="KW-0472">Membrane</keyword>
<organism evidence="15 16">
    <name type="scientific">Thioclava atlantica</name>
    <dbReference type="NCBI Taxonomy" id="1317124"/>
    <lineage>
        <taxon>Bacteria</taxon>
        <taxon>Pseudomonadati</taxon>
        <taxon>Pseudomonadota</taxon>
        <taxon>Alphaproteobacteria</taxon>
        <taxon>Rhodobacterales</taxon>
        <taxon>Paracoccaceae</taxon>
        <taxon>Thioclava</taxon>
    </lineage>
</organism>
<keyword evidence="7" id="KW-0274">FAD</keyword>
<evidence type="ECO:0000256" key="9">
    <source>
        <dbReference type="ARBA" id="ARBA00023002"/>
    </source>
</evidence>
<sequence>MAKTSRKPRGLPSPLLALIYLLLSAGPMLLAYATGASHARWFVQIAAGTGMVAGAMILLQMVSSGRFEAISGRIGIDVTMAFHKWAAPVALILALAHVVFLIGPPDAERPGRIYRRIEFFLTGGNLWDARIALILLVILVLLALFRDRLPVRYEIWRASHGLSALGLVGTMVWHILDEGGWGLAGWLWLLFAIAVTVPALSVYARRLTRPAQQGWRVAEIGKVAERLWKLDLAPPPDAPLSFEPGQFAWIAFGARSLPLQDHPFSIASAPGEPRLTLLIQEVGDFTRRIGSVAPGTPVSLDAPHGSFVPRREGPLLLIAGGVGIAPILSILRDAAQNGSGREIRFAYAARSAEAMVPPEMYEPACARLGITPMLISDRAGEGEAFRKGPLTEAYLAELLDGLDPAACEVMICGPGPMMTFAADTLMGLGVPMGRIEYERFSYSAKCMCRKDRRRLFAYAGLWAALLALIAGYGFV</sequence>
<evidence type="ECO:0000256" key="7">
    <source>
        <dbReference type="ARBA" id="ARBA00022827"/>
    </source>
</evidence>
<comment type="cofactor">
    <cofactor evidence="1">
        <name>FAD</name>
        <dbReference type="ChEBI" id="CHEBI:57692"/>
    </cofactor>
</comment>
<evidence type="ECO:0000256" key="8">
    <source>
        <dbReference type="ARBA" id="ARBA00022989"/>
    </source>
</evidence>
<evidence type="ECO:0000256" key="4">
    <source>
        <dbReference type="ARBA" id="ARBA00022692"/>
    </source>
</evidence>
<feature type="transmembrane region" description="Helical" evidence="13">
    <location>
        <begin position="41"/>
        <end position="62"/>
    </location>
</feature>
<evidence type="ECO:0000256" key="10">
    <source>
        <dbReference type="ARBA" id="ARBA00023004"/>
    </source>
</evidence>
<dbReference type="GO" id="GO:0046872">
    <property type="term" value="F:metal ion binding"/>
    <property type="evidence" value="ECO:0007669"/>
    <property type="project" value="UniProtKB-KW"/>
</dbReference>
<dbReference type="PANTHER" id="PTHR47354:SF8">
    <property type="entry name" value="1,2-PHENYLACETYL-COA EPOXIDASE, SUBUNIT E"/>
    <property type="match status" value="1"/>
</dbReference>
<dbReference type="GO" id="GO:0051537">
    <property type="term" value="F:2 iron, 2 sulfur cluster binding"/>
    <property type="evidence" value="ECO:0007669"/>
    <property type="project" value="UniProtKB-KW"/>
</dbReference>
<dbReference type="STRING" id="1317124.DW2_03279"/>